<evidence type="ECO:0000259" key="11">
    <source>
        <dbReference type="Pfam" id="PF07992"/>
    </source>
</evidence>
<dbReference type="InterPro" id="IPR023753">
    <property type="entry name" value="FAD/NAD-binding_dom"/>
</dbReference>
<dbReference type="InterPro" id="IPR051793">
    <property type="entry name" value="NADH:flavin_oxidoreductase"/>
</dbReference>
<evidence type="ECO:0000256" key="4">
    <source>
        <dbReference type="ARBA" id="ARBA00022630"/>
    </source>
</evidence>
<dbReference type="PANTHER" id="PTHR42917:SF2">
    <property type="entry name" value="2,4-DIENOYL-COA REDUCTASE [(2E)-ENOYL-COA-PRODUCING]"/>
    <property type="match status" value="1"/>
</dbReference>
<evidence type="ECO:0000313" key="12">
    <source>
        <dbReference type="EMBL" id="GCA67347.1"/>
    </source>
</evidence>
<protein>
    <submittedName>
        <fullName evidence="12">NADH oxidase</fullName>
    </submittedName>
</protein>
<dbReference type="GO" id="GO:0046872">
    <property type="term" value="F:metal ion binding"/>
    <property type="evidence" value="ECO:0007669"/>
    <property type="project" value="UniProtKB-KW"/>
</dbReference>
<evidence type="ECO:0000256" key="8">
    <source>
        <dbReference type="ARBA" id="ARBA00023004"/>
    </source>
</evidence>
<dbReference type="PANTHER" id="PTHR42917">
    <property type="entry name" value="2,4-DIENOYL-COA REDUCTASE"/>
    <property type="match status" value="1"/>
</dbReference>
<evidence type="ECO:0000256" key="7">
    <source>
        <dbReference type="ARBA" id="ARBA00023002"/>
    </source>
</evidence>
<keyword evidence="9" id="KW-0411">Iron-sulfur</keyword>
<evidence type="ECO:0000256" key="2">
    <source>
        <dbReference type="ARBA" id="ARBA00001966"/>
    </source>
</evidence>
<keyword evidence="8" id="KW-0408">Iron</keyword>
<dbReference type="Gene3D" id="3.50.50.60">
    <property type="entry name" value="FAD/NAD(P)-binding domain"/>
    <property type="match status" value="1"/>
</dbReference>
<name>A0A391P1Y9_9FIRM</name>
<dbReference type="InterPro" id="IPR013785">
    <property type="entry name" value="Aldolase_TIM"/>
</dbReference>
<evidence type="ECO:0000256" key="3">
    <source>
        <dbReference type="ARBA" id="ARBA00011048"/>
    </source>
</evidence>
<keyword evidence="4" id="KW-0285">Flavoprotein</keyword>
<dbReference type="InterPro" id="IPR036188">
    <property type="entry name" value="FAD/NAD-bd_sf"/>
</dbReference>
<comment type="cofactor">
    <cofactor evidence="1">
        <name>FMN</name>
        <dbReference type="ChEBI" id="CHEBI:58210"/>
    </cofactor>
</comment>
<dbReference type="EMBL" id="BHGK01000001">
    <property type="protein sequence ID" value="GCA67347.1"/>
    <property type="molecule type" value="Genomic_DNA"/>
</dbReference>
<evidence type="ECO:0000256" key="9">
    <source>
        <dbReference type="ARBA" id="ARBA00023014"/>
    </source>
</evidence>
<dbReference type="InterPro" id="IPR001155">
    <property type="entry name" value="OxRdtase_FMN_N"/>
</dbReference>
<dbReference type="GO" id="GO:0016491">
    <property type="term" value="F:oxidoreductase activity"/>
    <property type="evidence" value="ECO:0007669"/>
    <property type="project" value="UniProtKB-KW"/>
</dbReference>
<dbReference type="GO" id="GO:0010181">
    <property type="term" value="F:FMN binding"/>
    <property type="evidence" value="ECO:0007669"/>
    <property type="project" value="InterPro"/>
</dbReference>
<evidence type="ECO:0000313" key="13">
    <source>
        <dbReference type="Proteomes" id="UP000265643"/>
    </source>
</evidence>
<dbReference type="Pfam" id="PF07992">
    <property type="entry name" value="Pyr_redox_2"/>
    <property type="match status" value="1"/>
</dbReference>
<proteinExistence type="inferred from homology"/>
<evidence type="ECO:0000259" key="10">
    <source>
        <dbReference type="Pfam" id="PF00724"/>
    </source>
</evidence>
<dbReference type="Proteomes" id="UP000265643">
    <property type="component" value="Unassembled WGS sequence"/>
</dbReference>
<comment type="caution">
    <text evidence="12">The sequence shown here is derived from an EMBL/GenBank/DDBJ whole genome shotgun (WGS) entry which is preliminary data.</text>
</comment>
<reference evidence="13" key="1">
    <citation type="submission" date="2018-09" db="EMBL/GenBank/DDBJ databases">
        <title>Draft Genome Sequence of Mediterraneibacter sp. KCTC 15684.</title>
        <authorList>
            <person name="Kim J.S."/>
            <person name="Han K.I."/>
            <person name="Suh M.K."/>
            <person name="Lee K.C."/>
            <person name="Eom M.K."/>
            <person name="Lee J.H."/>
            <person name="Park S.H."/>
            <person name="Kang S.W."/>
            <person name="Park J.E."/>
            <person name="Oh B.S."/>
            <person name="Yu S.Y."/>
            <person name="Choi S.H."/>
            <person name="Lee D.H."/>
            <person name="Yoon H."/>
            <person name="Kim B."/>
            <person name="Yang S.J."/>
            <person name="Lee J.S."/>
        </authorList>
    </citation>
    <scope>NUCLEOTIDE SEQUENCE [LARGE SCALE GENOMIC DNA]</scope>
    <source>
        <strain evidence="13">KCTC 15684</strain>
    </source>
</reference>
<evidence type="ECO:0000256" key="6">
    <source>
        <dbReference type="ARBA" id="ARBA00022723"/>
    </source>
</evidence>
<dbReference type="Pfam" id="PF00724">
    <property type="entry name" value="Oxidored_FMN"/>
    <property type="match status" value="1"/>
</dbReference>
<evidence type="ECO:0000256" key="1">
    <source>
        <dbReference type="ARBA" id="ARBA00001917"/>
    </source>
</evidence>
<feature type="domain" description="NADH:flavin oxidoreductase/NADH oxidase N-terminal" evidence="10">
    <location>
        <begin position="8"/>
        <end position="347"/>
    </location>
</feature>
<dbReference type="AlphaFoldDB" id="A0A391P1Y9"/>
<sequence>MNPYFPMLFSPLKVKKTTFRNRIFAGPTGLKELTDNRHLVIKNIDYLRRRAQGGAAVVCLGDVLVDETADISWNPKVRAWDKENEPGFYNLASAIQAHGAHASMELVHTGMHFHEDNRINYGPSDMIDEFDQKDGYGIRRHKITAMPLEIIEKVADSYGKVALRAKHCGFESVLLHAGHGWLPAQFLSPVLNTRTDEFGGSLENRARFTMMVVDKIREYCGPNFIIEARISWKEGMYDGYQLEDSIEFCKMLEAHGVDMIQVSCGSLHFHDTTILSDPSWFDVNEGHNLAAAVEIKKVVKIPVGTVGAVTDPALVEQWLEEGKIDYIVMARALIADPDFPKKAMHGKLKDIRPCLRCLACMTGGYFNLPIHCSVNPQIGRDSDYKFMQLPTEKQKVLIAGGGPAGMEAAIIASQRGHEVILCEKDDKLGGLLNIVEKESFKERIGKYKNYLIYQLGKSAVDVRLNTEVTPELIETIQPDVVFAAVGGHPILPPIKGIEKAIQIVDYYRDEPEIGENILVLGGGFAGAECAIGLALAGKKSTIVEMSDALASGPNTPYPGTGAMQLDALQTNIDKNHVNVMLNTKCVEITDDGMICEDKDGNRIELKADKVIVATGIAANEDTVETLRDTVIDFHCIGDCYQPGLIRTAVHQGYDAALYL</sequence>
<dbReference type="PRINTS" id="PR00469">
    <property type="entry name" value="PNDRDTASEII"/>
</dbReference>
<accession>A0A391P1Y9</accession>
<dbReference type="GO" id="GO:0051536">
    <property type="term" value="F:iron-sulfur cluster binding"/>
    <property type="evidence" value="ECO:0007669"/>
    <property type="project" value="UniProtKB-KW"/>
</dbReference>
<gene>
    <name evidence="12" type="ORF">KGMB01110_17830</name>
</gene>
<evidence type="ECO:0000256" key="5">
    <source>
        <dbReference type="ARBA" id="ARBA00022643"/>
    </source>
</evidence>
<keyword evidence="5" id="KW-0288">FMN</keyword>
<dbReference type="RefSeq" id="WP_119298098.1">
    <property type="nucleotide sequence ID" value="NZ_BHGK01000001.1"/>
</dbReference>
<keyword evidence="13" id="KW-1185">Reference proteome</keyword>
<keyword evidence="6" id="KW-0479">Metal-binding</keyword>
<dbReference type="Gene3D" id="3.20.20.70">
    <property type="entry name" value="Aldolase class I"/>
    <property type="match status" value="1"/>
</dbReference>
<feature type="domain" description="FAD/NAD(P)-binding" evidence="11">
    <location>
        <begin position="395"/>
        <end position="624"/>
    </location>
</feature>
<dbReference type="Gene3D" id="3.40.50.720">
    <property type="entry name" value="NAD(P)-binding Rossmann-like Domain"/>
    <property type="match status" value="1"/>
</dbReference>
<keyword evidence="7" id="KW-0560">Oxidoreductase</keyword>
<dbReference type="SUPFAM" id="SSF51905">
    <property type="entry name" value="FAD/NAD(P)-binding domain"/>
    <property type="match status" value="1"/>
</dbReference>
<organism evidence="12 13">
    <name type="scientific">Mediterraneibacter butyricigenes</name>
    <dbReference type="NCBI Taxonomy" id="2316025"/>
    <lineage>
        <taxon>Bacteria</taxon>
        <taxon>Bacillati</taxon>
        <taxon>Bacillota</taxon>
        <taxon>Clostridia</taxon>
        <taxon>Lachnospirales</taxon>
        <taxon>Lachnospiraceae</taxon>
        <taxon>Mediterraneibacter</taxon>
    </lineage>
</organism>
<dbReference type="SUPFAM" id="SSF51395">
    <property type="entry name" value="FMN-linked oxidoreductases"/>
    <property type="match status" value="1"/>
</dbReference>
<comment type="cofactor">
    <cofactor evidence="2">
        <name>[4Fe-4S] cluster</name>
        <dbReference type="ChEBI" id="CHEBI:49883"/>
    </cofactor>
</comment>
<comment type="similarity">
    <text evidence="3">In the N-terminal section; belongs to the NADH:flavin oxidoreductase/NADH oxidase family.</text>
</comment>
<dbReference type="CDD" id="cd02803">
    <property type="entry name" value="OYE_like_FMN_family"/>
    <property type="match status" value="1"/>
</dbReference>
<dbReference type="PRINTS" id="PR00368">
    <property type="entry name" value="FADPNR"/>
</dbReference>